<protein>
    <recommendedName>
        <fullName evidence="7">Ribonuclease R</fullName>
        <shortName evidence="7">RNase R</shortName>
        <ecNumber evidence="7">3.1.13.1</ecNumber>
    </recommendedName>
</protein>
<dbReference type="InterPro" id="IPR003029">
    <property type="entry name" value="S1_domain"/>
</dbReference>
<gene>
    <name evidence="7" type="primary">rnr</name>
    <name evidence="10" type="ordered locus">SGRA_0743</name>
</gene>
<dbReference type="InterPro" id="IPR004476">
    <property type="entry name" value="RNase_II/RNase_R"/>
</dbReference>
<dbReference type="HAMAP" id="MF_01895">
    <property type="entry name" value="RNase_R"/>
    <property type="match status" value="1"/>
</dbReference>
<dbReference type="Pfam" id="PF00575">
    <property type="entry name" value="S1"/>
    <property type="match status" value="1"/>
</dbReference>
<dbReference type="PROSITE" id="PS50126">
    <property type="entry name" value="S1"/>
    <property type="match status" value="1"/>
</dbReference>
<sequence length="986" mass="112928">MAQKKNKSKRKKQLSAGELKSQIAKLFINDHKARLGVKDIVRKLPIANSSDAVQSALDSLKEEGVIYPLARGNRYRIDRFYQQRLVENDRNGQGQSGRNNRDNRKKGSGWQMTTGTVDPTRSGAAYIVPDDAELDRDVFVPQGALEGALKGDLVQLKWRLSRRGKPEGRVIKILKRNRETFIGTLVVSKRFCFVIPDENTVPMDIIVDRNSLMEGQSDDKVVVHITEWPKPNSNDNPKGVITTVLGKAGGNDIEMKSILIKQGFELDFPEEVMAESEAIPLEIPESEIQKRLDLRQIPTFTIDPATAKDFDDALSVEMLDNGNYRIGIHIADVTYYVAKGSPLDKEAAKRTTSVYLVDRVLPMLPEKLSNGVCSLRPHEDKLTFSALFELNAKGHVVEEWFGKTVIHSDQRFAYEEAQEILDGAEGPYSQELRILNRYAHILRKARFKKGAISFESPEVRFKLDEDGKPVDVYLKHRKDAHMLVEDFMLLANRRVGAKIMNIYRNGGKEIPFVYRIHDLPDMEKVNGFGKFAAQLGYRLKIQDVEQVAGAFNKMLKAAEGKPEHAVLHQLGIRTMSKAAYSTQNIGHYGLGFEDYSHFTSPIRRYADVLVHRNLQHFLMNEKPPYTSEKLEEICGHISKKERNAMDAERESIKYKQTEYLQGRLGQVFQGHITGMTEYGIFVALDENFCEGMLRFENMYDQFVLEDDRFHIHSSSERFKMGDPIWVRVASTNLEKRQVDFQMVRAEEAIAELNLSEEDLRPKLEEGKNEVVEIEAVRRTDLDELYVRLAETFGSSDICQQHAEAERNWTYQLASSTIHRKGTVLLQYAWLAEEGQEYPAQMTAPDGEIDQEKWAKIMPELKAYIPNFSLDQLTDTAYCPFYTDKETNISTADLMRCQAFFFDWMSYLQAEQVLCFSARLKNYLVKNGLIRELEELTVTSGKREIRIFRGYMPLANKKLRFAFFPSLSTSYNKKAKKEAWTWALEKP</sequence>
<dbReference type="RefSeq" id="WP_014373725.1">
    <property type="nucleotide sequence ID" value="NC_016940.1"/>
</dbReference>
<dbReference type="eggNOG" id="COG0557">
    <property type="taxonomic scope" value="Bacteria"/>
</dbReference>
<keyword evidence="5 7" id="KW-0269">Exonuclease</keyword>
<keyword evidence="11" id="KW-1185">Reference proteome</keyword>
<evidence type="ECO:0000256" key="3">
    <source>
        <dbReference type="ARBA" id="ARBA00022722"/>
    </source>
</evidence>
<keyword evidence="6 7" id="KW-0694">RNA-binding</keyword>
<dbReference type="InterPro" id="IPR022966">
    <property type="entry name" value="RNase_II/R_CS"/>
</dbReference>
<keyword evidence="2 7" id="KW-0963">Cytoplasm</keyword>
<evidence type="ECO:0000313" key="11">
    <source>
        <dbReference type="Proteomes" id="UP000007519"/>
    </source>
</evidence>
<comment type="function">
    <text evidence="7">3'-5' exoribonuclease that releases 5'-nucleoside monophosphates and is involved in maturation of structured RNAs.</text>
</comment>
<dbReference type="SMART" id="SM00316">
    <property type="entry name" value="S1"/>
    <property type="match status" value="1"/>
</dbReference>
<dbReference type="GO" id="GO:0008859">
    <property type="term" value="F:exoribonuclease II activity"/>
    <property type="evidence" value="ECO:0007669"/>
    <property type="project" value="UniProtKB-UniRule"/>
</dbReference>
<dbReference type="STRING" id="984262.SGRA_0743"/>
<evidence type="ECO:0000256" key="7">
    <source>
        <dbReference type="HAMAP-Rule" id="MF_01895"/>
    </source>
</evidence>
<dbReference type="InterPro" id="IPR050180">
    <property type="entry name" value="RNR_Ribonuclease"/>
</dbReference>
<evidence type="ECO:0000313" key="10">
    <source>
        <dbReference type="EMBL" id="AFC23482.1"/>
    </source>
</evidence>
<dbReference type="PANTHER" id="PTHR23355">
    <property type="entry name" value="RIBONUCLEASE"/>
    <property type="match status" value="1"/>
</dbReference>
<dbReference type="GO" id="GO:0005829">
    <property type="term" value="C:cytosol"/>
    <property type="evidence" value="ECO:0007669"/>
    <property type="project" value="TreeGrafter"/>
</dbReference>
<dbReference type="Pfam" id="PF17876">
    <property type="entry name" value="CSD2"/>
    <property type="match status" value="2"/>
</dbReference>
<evidence type="ECO:0000259" key="9">
    <source>
        <dbReference type="PROSITE" id="PS50126"/>
    </source>
</evidence>
<organism evidence="10 11">
    <name type="scientific">Saprospira grandis (strain Lewin)</name>
    <dbReference type="NCBI Taxonomy" id="984262"/>
    <lineage>
        <taxon>Bacteria</taxon>
        <taxon>Pseudomonadati</taxon>
        <taxon>Bacteroidota</taxon>
        <taxon>Saprospiria</taxon>
        <taxon>Saprospirales</taxon>
        <taxon>Saprospiraceae</taxon>
        <taxon>Saprospira</taxon>
    </lineage>
</organism>
<dbReference type="SUPFAM" id="SSF50249">
    <property type="entry name" value="Nucleic acid-binding proteins"/>
    <property type="match status" value="4"/>
</dbReference>
<dbReference type="NCBIfam" id="TIGR00358">
    <property type="entry name" value="3_prime_RNase"/>
    <property type="match status" value="1"/>
</dbReference>
<evidence type="ECO:0000256" key="1">
    <source>
        <dbReference type="ARBA" id="ARBA00001849"/>
    </source>
</evidence>
<evidence type="ECO:0000256" key="2">
    <source>
        <dbReference type="ARBA" id="ARBA00022490"/>
    </source>
</evidence>
<dbReference type="InterPro" id="IPR040476">
    <property type="entry name" value="CSD2"/>
</dbReference>
<dbReference type="Pfam" id="PF00773">
    <property type="entry name" value="RNB"/>
    <property type="match status" value="1"/>
</dbReference>
<comment type="similarity">
    <text evidence="7">Belongs to the RNR ribonuclease family. RNase R subfamily.</text>
</comment>
<dbReference type="PANTHER" id="PTHR23355:SF9">
    <property type="entry name" value="DIS3-LIKE EXONUCLEASE 2"/>
    <property type="match status" value="1"/>
</dbReference>
<dbReference type="Proteomes" id="UP000007519">
    <property type="component" value="Chromosome"/>
</dbReference>
<dbReference type="InterPro" id="IPR001900">
    <property type="entry name" value="RNase_II/R"/>
</dbReference>
<dbReference type="NCBIfam" id="TIGR02063">
    <property type="entry name" value="RNase_R"/>
    <property type="match status" value="1"/>
</dbReference>
<keyword evidence="4 7" id="KW-0378">Hydrolase</keyword>
<dbReference type="CDD" id="cd04471">
    <property type="entry name" value="S1_RNase_R"/>
    <property type="match status" value="1"/>
</dbReference>
<comment type="subcellular location">
    <subcellularLocation>
        <location evidence="7">Cytoplasm</location>
    </subcellularLocation>
</comment>
<feature type="region of interest" description="Disordered" evidence="8">
    <location>
        <begin position="86"/>
        <end position="115"/>
    </location>
</feature>
<dbReference type="OrthoDB" id="9764149at2"/>
<proteinExistence type="inferred from homology"/>
<comment type="catalytic activity">
    <reaction evidence="1 7">
        <text>Exonucleolytic cleavage in the 3'- to 5'-direction to yield nucleoside 5'-phosphates.</text>
        <dbReference type="EC" id="3.1.13.1"/>
    </reaction>
</comment>
<dbReference type="InterPro" id="IPR011805">
    <property type="entry name" value="RNase_R"/>
</dbReference>
<dbReference type="PROSITE" id="PS01175">
    <property type="entry name" value="RIBONUCLEASE_II"/>
    <property type="match status" value="1"/>
</dbReference>
<evidence type="ECO:0000256" key="5">
    <source>
        <dbReference type="ARBA" id="ARBA00022839"/>
    </source>
</evidence>
<feature type="domain" description="S1 motif" evidence="9">
    <location>
        <begin position="665"/>
        <end position="743"/>
    </location>
</feature>
<dbReference type="EC" id="3.1.13.1" evidence="7"/>
<evidence type="ECO:0000256" key="6">
    <source>
        <dbReference type="ARBA" id="ARBA00022884"/>
    </source>
</evidence>
<dbReference type="GO" id="GO:0006402">
    <property type="term" value="P:mRNA catabolic process"/>
    <property type="evidence" value="ECO:0007669"/>
    <property type="project" value="TreeGrafter"/>
</dbReference>
<dbReference type="KEGG" id="sgn:SGRA_0743"/>
<dbReference type="InterPro" id="IPR012340">
    <property type="entry name" value="NA-bd_OB-fold"/>
</dbReference>
<evidence type="ECO:0000256" key="8">
    <source>
        <dbReference type="SAM" id="MobiDB-lite"/>
    </source>
</evidence>
<name>H6L1E1_SAPGL</name>
<keyword evidence="3 7" id="KW-0540">Nuclease</keyword>
<dbReference type="HOGENOM" id="CLU_002333_7_2_10"/>
<accession>H6L1E1</accession>
<dbReference type="SMART" id="SM00955">
    <property type="entry name" value="RNB"/>
    <property type="match status" value="1"/>
</dbReference>
<dbReference type="GO" id="GO:0003723">
    <property type="term" value="F:RNA binding"/>
    <property type="evidence" value="ECO:0007669"/>
    <property type="project" value="UniProtKB-UniRule"/>
</dbReference>
<dbReference type="EMBL" id="CP002831">
    <property type="protein sequence ID" value="AFC23482.1"/>
    <property type="molecule type" value="Genomic_DNA"/>
</dbReference>
<reference evidence="10 11" key="1">
    <citation type="journal article" date="2012" name="Stand. Genomic Sci.">
        <title>Complete genome sequencing and analysis of Saprospira grandis str. Lewin, a predatory marine bacterium.</title>
        <authorList>
            <person name="Saw J.H."/>
            <person name="Yuryev A."/>
            <person name="Kanbe M."/>
            <person name="Hou S."/>
            <person name="Young A.G."/>
            <person name="Aizawa S."/>
            <person name="Alam M."/>
        </authorList>
    </citation>
    <scope>NUCLEOTIDE SEQUENCE [LARGE SCALE GENOMIC DNA]</scope>
    <source>
        <strain evidence="10 11">Lewin</strain>
    </source>
</reference>
<dbReference type="AlphaFoldDB" id="H6L1E1"/>
<dbReference type="Gene3D" id="2.40.50.140">
    <property type="entry name" value="Nucleic acid-binding proteins"/>
    <property type="match status" value="2"/>
</dbReference>
<evidence type="ECO:0000256" key="4">
    <source>
        <dbReference type="ARBA" id="ARBA00022801"/>
    </source>
</evidence>